<dbReference type="InterPro" id="IPR050475">
    <property type="entry name" value="Prenyltransferase_related"/>
</dbReference>
<gene>
    <name evidence="6" type="ORF">PAP_06980</name>
</gene>
<dbReference type="InterPro" id="IPR044878">
    <property type="entry name" value="UbiA_sf"/>
</dbReference>
<dbReference type="eggNOG" id="arCOG00481">
    <property type="taxonomic scope" value="Archaea"/>
</dbReference>
<evidence type="ECO:0000256" key="5">
    <source>
        <dbReference type="SAM" id="Phobius"/>
    </source>
</evidence>
<evidence type="ECO:0008006" key="8">
    <source>
        <dbReference type="Google" id="ProtNLM"/>
    </source>
</evidence>
<feature type="transmembrane region" description="Helical" evidence="5">
    <location>
        <begin position="30"/>
        <end position="56"/>
    </location>
</feature>
<feature type="transmembrane region" description="Helical" evidence="5">
    <location>
        <begin position="184"/>
        <end position="205"/>
    </location>
</feature>
<evidence type="ECO:0000256" key="3">
    <source>
        <dbReference type="ARBA" id="ARBA00022989"/>
    </source>
</evidence>
<evidence type="ECO:0000256" key="2">
    <source>
        <dbReference type="ARBA" id="ARBA00022692"/>
    </source>
</evidence>
<dbReference type="Gene3D" id="1.10.357.140">
    <property type="entry name" value="UbiA prenyltransferase"/>
    <property type="match status" value="1"/>
</dbReference>
<evidence type="ECO:0000256" key="4">
    <source>
        <dbReference type="ARBA" id="ARBA00023136"/>
    </source>
</evidence>
<reference evidence="7" key="1">
    <citation type="submission" date="2013-06" db="EMBL/GenBank/DDBJ databases">
        <title>Complete Genome Sequence of Hyperthermophilic Palaeococcus pacificus DY20341T, Isolated from a Deep-Sea Hydrothermal Sediments.</title>
        <authorList>
            <person name="Zeng X."/>
            <person name="Shao Z."/>
        </authorList>
    </citation>
    <scope>NUCLEOTIDE SEQUENCE [LARGE SCALE GENOMIC DNA]</scope>
    <source>
        <strain evidence="7">DY20341</strain>
    </source>
</reference>
<dbReference type="Proteomes" id="UP000027981">
    <property type="component" value="Chromosome"/>
</dbReference>
<keyword evidence="7" id="KW-1185">Reference proteome</keyword>
<protein>
    <recommendedName>
        <fullName evidence="8">Prenyltransferase</fullName>
    </recommendedName>
</protein>
<dbReference type="GO" id="GO:0005886">
    <property type="term" value="C:plasma membrane"/>
    <property type="evidence" value="ECO:0007669"/>
    <property type="project" value="UniProtKB-SubCell"/>
</dbReference>
<dbReference type="GO" id="GO:0016765">
    <property type="term" value="F:transferase activity, transferring alkyl or aryl (other than methyl) groups"/>
    <property type="evidence" value="ECO:0007669"/>
    <property type="project" value="InterPro"/>
</dbReference>
<dbReference type="EMBL" id="CP006019">
    <property type="protein sequence ID" value="AIF69788.1"/>
    <property type="molecule type" value="Genomic_DNA"/>
</dbReference>
<organism evidence="6 7">
    <name type="scientific">Palaeococcus pacificus DY20341</name>
    <dbReference type="NCBI Taxonomy" id="1343739"/>
    <lineage>
        <taxon>Archaea</taxon>
        <taxon>Methanobacteriati</taxon>
        <taxon>Methanobacteriota</taxon>
        <taxon>Thermococci</taxon>
        <taxon>Thermococcales</taxon>
        <taxon>Thermococcaceae</taxon>
        <taxon>Palaeococcus</taxon>
    </lineage>
</organism>
<proteinExistence type="predicted"/>
<comment type="subcellular location">
    <subcellularLocation>
        <location evidence="1">Cell membrane</location>
        <topology evidence="1">Multi-pass membrane protein</topology>
    </subcellularLocation>
</comment>
<dbReference type="AlphaFoldDB" id="A0A075LYZ4"/>
<reference evidence="6 7" key="2">
    <citation type="journal article" date="2015" name="Genome Announc.">
        <title>Complete Genome Sequence of Hyperthermophilic Piezophilic Archaeon Palaeococcus pacificus DY20341T, Isolated from Deep-Sea Hydrothermal Sediments.</title>
        <authorList>
            <person name="Zeng X."/>
            <person name="Jebbar M."/>
            <person name="Shao Z."/>
        </authorList>
    </citation>
    <scope>NUCLEOTIDE SEQUENCE [LARGE SCALE GENOMIC DNA]</scope>
    <source>
        <strain evidence="6 7">DY20341</strain>
    </source>
</reference>
<keyword evidence="3 5" id="KW-1133">Transmembrane helix</keyword>
<dbReference type="HOGENOM" id="CLU_077871_0_0_2"/>
<dbReference type="Pfam" id="PF01040">
    <property type="entry name" value="UbiA"/>
    <property type="match status" value="1"/>
</dbReference>
<dbReference type="STRING" id="1343739.PAP_06980"/>
<evidence type="ECO:0000256" key="1">
    <source>
        <dbReference type="ARBA" id="ARBA00004651"/>
    </source>
</evidence>
<sequence length="305" mass="35377">MVDWGYFNSYKALEDTIKSFKKTYQTAHSFFTLLTSTSLFLAISGVFKLYLSFILYEAEPHWNLLLTTFFLIFSVYGINKLTDLKEDEINNPERVGYIKKFPKIFKCSIIISFALAIILSAVTGIWAVLVVMFPVCSGVLYSVQISPKYPRLKDITGVKNLIIAITWANGTTFLPYLTIDHVNFIKVFLIYYFFFMKSLINTILFDLRDIDGDRTNGIKTLPVKLGFEKSKVLLLFLNSTFIPWLLIGYYFRYFSRVFLVLAFSILNGYWYILRFSNKRRKIGKDIDLIVDGEWLYTTPLALMGI</sequence>
<name>A0A075LYZ4_9EURY</name>
<dbReference type="KEGG" id="ppac:PAP_06980"/>
<feature type="transmembrane region" description="Helical" evidence="5">
    <location>
        <begin position="62"/>
        <end position="82"/>
    </location>
</feature>
<dbReference type="InterPro" id="IPR000537">
    <property type="entry name" value="UbiA_prenyltransferase"/>
</dbReference>
<dbReference type="PANTHER" id="PTHR42723:SF1">
    <property type="entry name" value="CHLOROPHYLL SYNTHASE, CHLOROPLASTIC"/>
    <property type="match status" value="1"/>
</dbReference>
<evidence type="ECO:0000313" key="6">
    <source>
        <dbReference type="EMBL" id="AIF69788.1"/>
    </source>
</evidence>
<keyword evidence="4 5" id="KW-0472">Membrane</keyword>
<feature type="transmembrane region" description="Helical" evidence="5">
    <location>
        <begin position="232"/>
        <end position="251"/>
    </location>
</feature>
<evidence type="ECO:0000313" key="7">
    <source>
        <dbReference type="Proteomes" id="UP000027981"/>
    </source>
</evidence>
<dbReference type="Gene3D" id="1.20.120.1780">
    <property type="entry name" value="UbiA prenyltransferase"/>
    <property type="match status" value="1"/>
</dbReference>
<feature type="transmembrane region" description="Helical" evidence="5">
    <location>
        <begin position="257"/>
        <end position="273"/>
    </location>
</feature>
<keyword evidence="2 5" id="KW-0812">Transmembrane</keyword>
<accession>A0A075LYZ4</accession>
<dbReference type="PANTHER" id="PTHR42723">
    <property type="entry name" value="CHLOROPHYLL SYNTHASE"/>
    <property type="match status" value="1"/>
</dbReference>